<organism evidence="1 2">
    <name type="scientific">Saccharothrix carnea</name>
    <dbReference type="NCBI Taxonomy" id="1280637"/>
    <lineage>
        <taxon>Bacteria</taxon>
        <taxon>Bacillati</taxon>
        <taxon>Actinomycetota</taxon>
        <taxon>Actinomycetes</taxon>
        <taxon>Pseudonocardiales</taxon>
        <taxon>Pseudonocardiaceae</taxon>
        <taxon>Saccharothrix</taxon>
    </lineage>
</organism>
<comment type="caution">
    <text evidence="1">The sequence shown here is derived from an EMBL/GenBank/DDBJ whole genome shotgun (WGS) entry which is preliminary data.</text>
</comment>
<accession>A0A2P8IEK6</accession>
<reference evidence="1 2" key="1">
    <citation type="submission" date="2018-03" db="EMBL/GenBank/DDBJ databases">
        <title>Genomic Encyclopedia of Type Strains, Phase III (KMG-III): the genomes of soil and plant-associated and newly described type strains.</title>
        <authorList>
            <person name="Whitman W."/>
        </authorList>
    </citation>
    <scope>NUCLEOTIDE SEQUENCE [LARGE SCALE GENOMIC DNA]</scope>
    <source>
        <strain evidence="1 2">CGMCC 4.7097</strain>
    </source>
</reference>
<evidence type="ECO:0000313" key="1">
    <source>
        <dbReference type="EMBL" id="PSL56909.1"/>
    </source>
</evidence>
<name>A0A2P8IEK6_SACCR</name>
<dbReference type="Proteomes" id="UP000241118">
    <property type="component" value="Unassembled WGS sequence"/>
</dbReference>
<dbReference type="EMBL" id="PYAX01000003">
    <property type="protein sequence ID" value="PSL56909.1"/>
    <property type="molecule type" value="Genomic_DNA"/>
</dbReference>
<dbReference type="InterPro" id="IPR029044">
    <property type="entry name" value="Nucleotide-diphossugar_trans"/>
</dbReference>
<dbReference type="AlphaFoldDB" id="A0A2P8IEK6"/>
<evidence type="ECO:0008006" key="3">
    <source>
        <dbReference type="Google" id="ProtNLM"/>
    </source>
</evidence>
<protein>
    <recommendedName>
        <fullName evidence="3">Glycosyl transferase family 2</fullName>
    </recommendedName>
</protein>
<gene>
    <name evidence="1" type="ORF">B0I31_103669</name>
</gene>
<dbReference type="SUPFAM" id="SSF53448">
    <property type="entry name" value="Nucleotide-diphospho-sugar transferases"/>
    <property type="match status" value="1"/>
</dbReference>
<evidence type="ECO:0000313" key="2">
    <source>
        <dbReference type="Proteomes" id="UP000241118"/>
    </source>
</evidence>
<proteinExistence type="predicted"/>
<keyword evidence="2" id="KW-1185">Reference proteome</keyword>
<sequence length="375" mass="40799">MTPLVPTPASHHGSHRGLVTLDVVDALPGRVDAIVVPTNRPGHYLKNAIECAARLDVPLVVLSSGRSSAAEAEKLARVSDVGMLAFDVSEVSGPLTPALATTALLRGTLFRHRTDIGLKRNIGLLVSRLAGWEVVAFLDDDILMPDPRDISAAAGLVCDGYAAVGLHIGGFPDNSVVCHAHRETGGDQGTFIGGGALVVSLEASSSFFPAIYNEDWFFLLNDRSLRRSAVIGNVLQRPYDPFVTARAQSEEFGDCLAEGVFALLDDDGNFDRALDVSYWRHFLGDRMSLIDSILDRIRSRGRRDDEALRMEIALRAARKHCEAIPPSLCVRYLKALALDRQTWVAHVDSVRRHVTDLRGALRWLGLSGHGMHVTS</sequence>